<dbReference type="InterPro" id="IPR045648">
    <property type="entry name" value="CRISPR-assoc_Cas6-like_N"/>
</dbReference>
<evidence type="ECO:0000259" key="3">
    <source>
        <dbReference type="Pfam" id="PF19308"/>
    </source>
</evidence>
<dbReference type="OrthoDB" id="425607at2"/>
<dbReference type="AlphaFoldDB" id="A0A540VB50"/>
<dbReference type="InterPro" id="IPR045747">
    <property type="entry name" value="CRISPR-assoc_prot_Cas6_N_sf"/>
</dbReference>
<dbReference type="Gene3D" id="3.30.70.1900">
    <property type="match status" value="1"/>
</dbReference>
<dbReference type="Proteomes" id="UP000317371">
    <property type="component" value="Unassembled WGS sequence"/>
</dbReference>
<dbReference type="Pfam" id="PF10040">
    <property type="entry name" value="CRISPR_Cas6"/>
    <property type="match status" value="1"/>
</dbReference>
<protein>
    <submittedName>
        <fullName evidence="4">CRISPR system precrRNA processing endoribonuclease RAMP protein Cas6</fullName>
    </submittedName>
</protein>
<name>A0A540VB50_9CHLR</name>
<dbReference type="Gene3D" id="3.30.70.1890">
    <property type="match status" value="1"/>
</dbReference>
<dbReference type="CDD" id="cd21141">
    <property type="entry name" value="Cas6_III-like"/>
    <property type="match status" value="1"/>
</dbReference>
<reference evidence="4 5" key="1">
    <citation type="submission" date="2019-06" db="EMBL/GenBank/DDBJ databases">
        <title>Genome sequence of Litorilinea aerophila BAA-2444.</title>
        <authorList>
            <person name="Maclea K.S."/>
            <person name="Maurais E.G."/>
            <person name="Iannazzi L.C."/>
        </authorList>
    </citation>
    <scope>NUCLEOTIDE SEQUENCE [LARGE SCALE GENOMIC DNA]</scope>
    <source>
        <strain evidence="4 5">ATCC BAA-2444</strain>
    </source>
</reference>
<accession>A0A540VB50</accession>
<feature type="domain" description="CRISPR-associated protein Cas6-like N-terminal" evidence="3">
    <location>
        <begin position="14"/>
        <end position="145"/>
    </location>
</feature>
<feature type="compositionally biased region" description="Low complexity" evidence="1">
    <location>
        <begin position="292"/>
        <end position="301"/>
    </location>
</feature>
<comment type="caution">
    <text evidence="4">The sequence shown here is derived from an EMBL/GenBank/DDBJ whole genome shotgun (WGS) entry which is preliminary data.</text>
</comment>
<dbReference type="InParanoid" id="A0A540VB50"/>
<evidence type="ECO:0000256" key="1">
    <source>
        <dbReference type="SAM" id="MobiDB-lite"/>
    </source>
</evidence>
<dbReference type="EMBL" id="VIGC01000029">
    <property type="protein sequence ID" value="TQE93996.1"/>
    <property type="molecule type" value="Genomic_DNA"/>
</dbReference>
<feature type="region of interest" description="Disordered" evidence="1">
    <location>
        <begin position="292"/>
        <end position="314"/>
    </location>
</feature>
<evidence type="ECO:0000259" key="2">
    <source>
        <dbReference type="Pfam" id="PF10040"/>
    </source>
</evidence>
<gene>
    <name evidence="4" type="ORF">FKZ61_18655</name>
</gene>
<feature type="domain" description="CRISPR-associated protein Cas6 C-terminal" evidence="2">
    <location>
        <begin position="159"/>
        <end position="282"/>
    </location>
</feature>
<feature type="compositionally biased region" description="Basic and acidic residues" evidence="1">
    <location>
        <begin position="303"/>
        <end position="314"/>
    </location>
</feature>
<dbReference type="InterPro" id="IPR019267">
    <property type="entry name" value="CRISPR-assoc_Cas6_C"/>
</dbReference>
<evidence type="ECO:0000313" key="5">
    <source>
        <dbReference type="Proteomes" id="UP000317371"/>
    </source>
</evidence>
<evidence type="ECO:0000313" key="4">
    <source>
        <dbReference type="EMBL" id="TQE93996.1"/>
    </source>
</evidence>
<dbReference type="Pfam" id="PF19308">
    <property type="entry name" value="CRISPR_Cas6_N"/>
    <property type="match status" value="1"/>
</dbReference>
<keyword evidence="5" id="KW-1185">Reference proteome</keyword>
<proteinExistence type="predicted"/>
<dbReference type="RefSeq" id="WP_141611680.1">
    <property type="nucleotide sequence ID" value="NZ_VIGC02000029.1"/>
</dbReference>
<organism evidence="4 5">
    <name type="scientific">Litorilinea aerophila</name>
    <dbReference type="NCBI Taxonomy" id="1204385"/>
    <lineage>
        <taxon>Bacteria</taxon>
        <taxon>Bacillati</taxon>
        <taxon>Chloroflexota</taxon>
        <taxon>Caldilineae</taxon>
        <taxon>Caldilineales</taxon>
        <taxon>Caldilineaceae</taxon>
        <taxon>Litorilinea</taxon>
    </lineage>
</organism>
<sequence>MRDPTPTPPHALRALVLDLVALNGGSLPPVAGELAHAAFYAIVDQVDPALSRHMHDAQGRSAFALSPLQGFPLDRGSSPRRLTIQAGQQGWLRICLLDDQLFQAFQEHLLRGPLPTIRLGEVQLAITQVYGAPGSHPWCGYTTLDSLRRLHETPTQWTLEFASPTAIRWGQADNRTRRVEVFPMPRLAVAGLRTRWDRLTGDQWGLAFEEWVERNVTVSAVWRWQTQNFPFQRQSYRGGVGRLAYRVLDPSHADYVAHFNRLLTLAFYTGIGYKTTHGLGMVRVVGVESGVRSPESGVRSSRGSRDVGRGDVGG</sequence>